<reference evidence="2" key="1">
    <citation type="journal article" date="2022" name="Mol. Ecol. Resour.">
        <title>The genomes of chicory, endive, great burdock and yacon provide insights into Asteraceae palaeo-polyploidization history and plant inulin production.</title>
        <authorList>
            <person name="Fan W."/>
            <person name="Wang S."/>
            <person name="Wang H."/>
            <person name="Wang A."/>
            <person name="Jiang F."/>
            <person name="Liu H."/>
            <person name="Zhao H."/>
            <person name="Xu D."/>
            <person name="Zhang Y."/>
        </authorList>
    </citation>
    <scope>NUCLEOTIDE SEQUENCE [LARGE SCALE GENOMIC DNA]</scope>
    <source>
        <strain evidence="2">cv. Yunnan</strain>
    </source>
</reference>
<protein>
    <submittedName>
        <fullName evidence="1">Uncharacterized protein</fullName>
    </submittedName>
</protein>
<evidence type="ECO:0000313" key="2">
    <source>
        <dbReference type="Proteomes" id="UP001056120"/>
    </source>
</evidence>
<proteinExistence type="predicted"/>
<dbReference type="EMBL" id="CM042038">
    <property type="protein sequence ID" value="KAI3732105.1"/>
    <property type="molecule type" value="Genomic_DNA"/>
</dbReference>
<name>A0ACB9CCZ4_9ASTR</name>
<keyword evidence="2" id="KW-1185">Reference proteome</keyword>
<evidence type="ECO:0000313" key="1">
    <source>
        <dbReference type="EMBL" id="KAI3732105.1"/>
    </source>
</evidence>
<dbReference type="Proteomes" id="UP001056120">
    <property type="component" value="Linkage Group LG21"/>
</dbReference>
<sequence>MFELVTTFNFTLHVIIFKRSFCNFFTSSKRRSVTDVSLVCRYVHRSSVFGKTLNRSRSCETLTLSISQKSIKRIVSATFDSEYTDEESDQFVREIHELEIRFQLSDDDNTDSPVSELEQRNSDQFGSEITNWFGDMIPVSIERRARYESYNGRNNWKKDSEKQGNSLTVR</sequence>
<accession>A0ACB9CCZ4</accession>
<organism evidence="1 2">
    <name type="scientific">Smallanthus sonchifolius</name>
    <dbReference type="NCBI Taxonomy" id="185202"/>
    <lineage>
        <taxon>Eukaryota</taxon>
        <taxon>Viridiplantae</taxon>
        <taxon>Streptophyta</taxon>
        <taxon>Embryophyta</taxon>
        <taxon>Tracheophyta</taxon>
        <taxon>Spermatophyta</taxon>
        <taxon>Magnoliopsida</taxon>
        <taxon>eudicotyledons</taxon>
        <taxon>Gunneridae</taxon>
        <taxon>Pentapetalae</taxon>
        <taxon>asterids</taxon>
        <taxon>campanulids</taxon>
        <taxon>Asterales</taxon>
        <taxon>Asteraceae</taxon>
        <taxon>Asteroideae</taxon>
        <taxon>Heliantheae alliance</taxon>
        <taxon>Millerieae</taxon>
        <taxon>Smallanthus</taxon>
    </lineage>
</organism>
<comment type="caution">
    <text evidence="1">The sequence shown here is derived from an EMBL/GenBank/DDBJ whole genome shotgun (WGS) entry which is preliminary data.</text>
</comment>
<gene>
    <name evidence="1" type="ORF">L1987_63302</name>
</gene>
<reference evidence="1 2" key="2">
    <citation type="journal article" date="2022" name="Mol. Ecol. Resour.">
        <title>The genomes of chicory, endive, great burdock and yacon provide insights into Asteraceae paleo-polyploidization history and plant inulin production.</title>
        <authorList>
            <person name="Fan W."/>
            <person name="Wang S."/>
            <person name="Wang H."/>
            <person name="Wang A."/>
            <person name="Jiang F."/>
            <person name="Liu H."/>
            <person name="Zhao H."/>
            <person name="Xu D."/>
            <person name="Zhang Y."/>
        </authorList>
    </citation>
    <scope>NUCLEOTIDE SEQUENCE [LARGE SCALE GENOMIC DNA]</scope>
    <source>
        <strain evidence="2">cv. Yunnan</strain>
        <tissue evidence="1">Leaves</tissue>
    </source>
</reference>